<accession>A0AAV9IFI6</accession>
<dbReference type="EMBL" id="JANCYU010000037">
    <property type="protein sequence ID" value="KAK4526162.1"/>
    <property type="molecule type" value="Genomic_DNA"/>
</dbReference>
<evidence type="ECO:0000313" key="2">
    <source>
        <dbReference type="EMBL" id="KAK4526162.1"/>
    </source>
</evidence>
<dbReference type="InterPro" id="IPR018812">
    <property type="entry name" value="SAK_HAD"/>
</dbReference>
<proteinExistence type="predicted"/>
<feature type="domain" description="Swiss Army Knife RNA repair protein HAD" evidence="1">
    <location>
        <begin position="90"/>
        <end position="205"/>
    </location>
</feature>
<dbReference type="AlphaFoldDB" id="A0AAV9IFI6"/>
<dbReference type="Pfam" id="PF10307">
    <property type="entry name" value="HAD_SAK_1"/>
    <property type="match status" value="1"/>
</dbReference>
<dbReference type="Proteomes" id="UP001300502">
    <property type="component" value="Unassembled WGS sequence"/>
</dbReference>
<keyword evidence="3" id="KW-1185">Reference proteome</keyword>
<name>A0AAV9IFI6_9RHOD</name>
<protein>
    <recommendedName>
        <fullName evidence="1">Swiss Army Knife RNA repair protein HAD domain-containing protein</fullName>
    </recommendedName>
</protein>
<evidence type="ECO:0000259" key="1">
    <source>
        <dbReference type="Pfam" id="PF10307"/>
    </source>
</evidence>
<organism evidence="2 3">
    <name type="scientific">Galdieria yellowstonensis</name>
    <dbReference type="NCBI Taxonomy" id="3028027"/>
    <lineage>
        <taxon>Eukaryota</taxon>
        <taxon>Rhodophyta</taxon>
        <taxon>Bangiophyceae</taxon>
        <taxon>Galdieriales</taxon>
        <taxon>Galdieriaceae</taxon>
        <taxon>Galdieria</taxon>
    </lineage>
</organism>
<reference evidence="2 3" key="1">
    <citation type="submission" date="2022-07" db="EMBL/GenBank/DDBJ databases">
        <title>Genome-wide signatures of adaptation to extreme environments.</title>
        <authorList>
            <person name="Cho C.H."/>
            <person name="Yoon H.S."/>
        </authorList>
    </citation>
    <scope>NUCLEOTIDE SEQUENCE [LARGE SCALE GENOMIC DNA]</scope>
    <source>
        <strain evidence="2 3">108.79 E11</strain>
    </source>
</reference>
<gene>
    <name evidence="2" type="ORF">GAYE_SCF20G4076</name>
</gene>
<evidence type="ECO:0000313" key="3">
    <source>
        <dbReference type="Proteomes" id="UP001300502"/>
    </source>
</evidence>
<sequence>MKPWNEAIQGEISILEKYIASQRCKESIQQLCVFDFDGTLVRTPCPEEGKAKYLEYYFQPWPFRGWWSRPESLLPPVLSLPLPPELVISSVVSQFRCLDQEWKNLCIILTGRLSTVRPQVLRITQDLDLGILPWRVFCKPESGHLTTDTFTYKQRVLEELAHRFGGIRRLVIYEDRPSQVNLFKTVLAPNFRKQFSIDTCIFHVTGEEIVEYGTF</sequence>
<comment type="caution">
    <text evidence="2">The sequence shown here is derived from an EMBL/GenBank/DDBJ whole genome shotgun (WGS) entry which is preliminary data.</text>
</comment>